<keyword evidence="11" id="KW-0009">Actin-binding</keyword>
<dbReference type="Proteomes" id="UP000015101">
    <property type="component" value="Unassembled WGS sequence"/>
</dbReference>
<keyword evidence="4" id="KW-0677">Repeat</keyword>
<dbReference type="Pfam" id="PF00063">
    <property type="entry name" value="Myosin_head"/>
    <property type="match status" value="1"/>
</dbReference>
<dbReference type="EMBL" id="KB096742">
    <property type="protein sequence ID" value="ESO01920.1"/>
    <property type="molecule type" value="Genomic_DNA"/>
</dbReference>
<dbReference type="OMA" id="INECSCL"/>
<dbReference type="GO" id="GO:0042995">
    <property type="term" value="C:cell projection"/>
    <property type="evidence" value="ECO:0007669"/>
    <property type="project" value="UniProtKB-SubCell"/>
</dbReference>
<reference evidence="15" key="1">
    <citation type="submission" date="2012-12" db="EMBL/GenBank/DDBJ databases">
        <authorList>
            <person name="Hellsten U."/>
            <person name="Grimwood J."/>
            <person name="Chapman J.A."/>
            <person name="Shapiro H."/>
            <person name="Aerts A."/>
            <person name="Otillar R.P."/>
            <person name="Terry A.Y."/>
            <person name="Boore J.L."/>
            <person name="Simakov O."/>
            <person name="Marletaz F."/>
            <person name="Cho S.-J."/>
            <person name="Edsinger-Gonzales E."/>
            <person name="Havlak P."/>
            <person name="Kuo D.-H."/>
            <person name="Larsson T."/>
            <person name="Lv J."/>
            <person name="Arendt D."/>
            <person name="Savage R."/>
            <person name="Osoegawa K."/>
            <person name="de Jong P."/>
            <person name="Lindberg D.R."/>
            <person name="Seaver E.C."/>
            <person name="Weisblat D.A."/>
            <person name="Putnam N.H."/>
            <person name="Grigoriev I.V."/>
            <person name="Rokhsar D.S."/>
        </authorList>
    </citation>
    <scope>NUCLEOTIDE SEQUENCE</scope>
</reference>
<dbReference type="GeneID" id="20197110"/>
<dbReference type="HOGENOM" id="CLU_1840104_0_0_1"/>
<comment type="caution">
    <text evidence="11">Lacks conserved residue(s) required for the propagation of feature annotation.</text>
</comment>
<protein>
    <recommendedName>
        <fullName evidence="12">Myosin motor domain-containing protein</fullName>
    </recommendedName>
</protein>
<evidence type="ECO:0000256" key="6">
    <source>
        <dbReference type="ARBA" id="ARBA00022840"/>
    </source>
</evidence>
<dbReference type="GO" id="GO:0016459">
    <property type="term" value="C:myosin complex"/>
    <property type="evidence" value="ECO:0007669"/>
    <property type="project" value="UniProtKB-KW"/>
</dbReference>
<evidence type="ECO:0000256" key="8">
    <source>
        <dbReference type="ARBA" id="ARBA00023175"/>
    </source>
</evidence>
<evidence type="ECO:0000256" key="1">
    <source>
        <dbReference type="ARBA" id="ARBA00004245"/>
    </source>
</evidence>
<dbReference type="GO" id="GO:0003774">
    <property type="term" value="F:cytoskeletal motor activity"/>
    <property type="evidence" value="ECO:0007669"/>
    <property type="project" value="InterPro"/>
</dbReference>
<keyword evidence="9" id="KW-0206">Cytoskeleton</keyword>
<keyword evidence="7 11" id="KW-0518">Myosin</keyword>
<dbReference type="PANTHER" id="PTHR46256">
    <property type="entry name" value="AGAP011099-PA"/>
    <property type="match status" value="1"/>
</dbReference>
<feature type="domain" description="Myosin motor" evidence="12">
    <location>
        <begin position="51"/>
        <end position="140"/>
    </location>
</feature>
<organism evidence="14 15">
    <name type="scientific">Helobdella robusta</name>
    <name type="common">Californian leech</name>
    <dbReference type="NCBI Taxonomy" id="6412"/>
    <lineage>
        <taxon>Eukaryota</taxon>
        <taxon>Metazoa</taxon>
        <taxon>Spiralia</taxon>
        <taxon>Lophotrochozoa</taxon>
        <taxon>Annelida</taxon>
        <taxon>Clitellata</taxon>
        <taxon>Hirudinea</taxon>
        <taxon>Rhynchobdellida</taxon>
        <taxon>Glossiphoniidae</taxon>
        <taxon>Helobdella</taxon>
    </lineage>
</organism>
<dbReference type="InterPro" id="IPR052409">
    <property type="entry name" value="Myosin-III_kinase_activity"/>
</dbReference>
<dbReference type="Gene3D" id="3.40.850.10">
    <property type="entry name" value="Kinesin motor domain"/>
    <property type="match status" value="1"/>
</dbReference>
<comment type="similarity">
    <text evidence="11">Belongs to the TRAFAC class myosin-kinesin ATPase superfamily. Myosin family.</text>
</comment>
<sequence length="140" mass="15648">VWVRHQSGFTSAIVVGGNVADGKVKVKLDRGKLDLEISKSDVEKANPAAYDRIENLSNLKFINECSCLHTLRHRFHSNLNHTFVGESLVIINSILPLCIYSEKIMSMFKDCSSDDVIPHVYATAQSTYDALFNNFNDDGL</sequence>
<comment type="subcellular location">
    <subcellularLocation>
        <location evidence="2">Cell projection</location>
    </subcellularLocation>
    <subcellularLocation>
        <location evidence="1">Cytoplasm</location>
        <location evidence="1">Cytoskeleton</location>
    </subcellularLocation>
</comment>
<dbReference type="eggNOG" id="KOG0161">
    <property type="taxonomic scope" value="Eukaryota"/>
</dbReference>
<keyword evidence="3" id="KW-0963">Cytoplasm</keyword>
<name>T1EKL0_HELRO</name>
<dbReference type="InterPro" id="IPR001609">
    <property type="entry name" value="Myosin_head_motor_dom-like"/>
</dbReference>
<keyword evidence="5" id="KW-0547">Nucleotide-binding</keyword>
<evidence type="ECO:0000256" key="2">
    <source>
        <dbReference type="ARBA" id="ARBA00004316"/>
    </source>
</evidence>
<evidence type="ECO:0000259" key="12">
    <source>
        <dbReference type="PROSITE" id="PS51456"/>
    </source>
</evidence>
<dbReference type="GO" id="GO:0005524">
    <property type="term" value="F:ATP binding"/>
    <property type="evidence" value="ECO:0007669"/>
    <property type="project" value="UniProtKB-KW"/>
</dbReference>
<evidence type="ECO:0000256" key="10">
    <source>
        <dbReference type="ARBA" id="ARBA00023273"/>
    </source>
</evidence>
<dbReference type="InterPro" id="IPR027417">
    <property type="entry name" value="P-loop_NTPase"/>
</dbReference>
<evidence type="ECO:0000256" key="11">
    <source>
        <dbReference type="PROSITE-ProRule" id="PRU00782"/>
    </source>
</evidence>
<dbReference type="STRING" id="6412.T1EKL0"/>
<dbReference type="RefSeq" id="XP_009019328.1">
    <property type="nucleotide sequence ID" value="XM_009021080.1"/>
</dbReference>
<evidence type="ECO:0000256" key="9">
    <source>
        <dbReference type="ARBA" id="ARBA00023212"/>
    </source>
</evidence>
<dbReference type="EMBL" id="AMQM01000752">
    <property type="status" value="NOT_ANNOTATED_CDS"/>
    <property type="molecule type" value="Genomic_DNA"/>
</dbReference>
<evidence type="ECO:0000256" key="7">
    <source>
        <dbReference type="ARBA" id="ARBA00023123"/>
    </source>
</evidence>
<reference evidence="14" key="3">
    <citation type="submission" date="2015-06" db="UniProtKB">
        <authorList>
            <consortium name="EnsemblMetazoa"/>
        </authorList>
    </citation>
    <scope>IDENTIFICATION</scope>
</reference>
<evidence type="ECO:0000256" key="3">
    <source>
        <dbReference type="ARBA" id="ARBA00022490"/>
    </source>
</evidence>
<evidence type="ECO:0000313" key="14">
    <source>
        <dbReference type="EnsemblMetazoa" id="HelroP151549"/>
    </source>
</evidence>
<dbReference type="EnsemblMetazoa" id="HelroT151549">
    <property type="protein sequence ID" value="HelroP151549"/>
    <property type="gene ID" value="HelroG151549"/>
</dbReference>
<evidence type="ECO:0000313" key="15">
    <source>
        <dbReference type="Proteomes" id="UP000015101"/>
    </source>
</evidence>
<evidence type="ECO:0000313" key="13">
    <source>
        <dbReference type="EMBL" id="ESO01920.1"/>
    </source>
</evidence>
<dbReference type="AlphaFoldDB" id="T1EKL0"/>
<accession>T1EKL0</accession>
<dbReference type="GO" id="GO:0003779">
    <property type="term" value="F:actin binding"/>
    <property type="evidence" value="ECO:0007669"/>
    <property type="project" value="UniProtKB-KW"/>
</dbReference>
<dbReference type="KEGG" id="hro:HELRODRAFT_151549"/>
<dbReference type="PANTHER" id="PTHR46256:SF3">
    <property type="entry name" value="MYOSIN MOTOR DOMAIN-CONTAINING PROTEIN"/>
    <property type="match status" value="1"/>
</dbReference>
<gene>
    <name evidence="14" type="primary">20197110</name>
    <name evidence="13" type="ORF">HELRODRAFT_151549</name>
</gene>
<keyword evidence="10" id="KW-0966">Cell projection</keyword>
<evidence type="ECO:0000256" key="5">
    <source>
        <dbReference type="ARBA" id="ARBA00022741"/>
    </source>
</evidence>
<proteinExistence type="inferred from homology"/>
<dbReference type="InParanoid" id="T1EKL0"/>
<dbReference type="InterPro" id="IPR036961">
    <property type="entry name" value="Kinesin_motor_dom_sf"/>
</dbReference>
<dbReference type="PROSITE" id="PS51456">
    <property type="entry name" value="MYOSIN_MOTOR"/>
    <property type="match status" value="1"/>
</dbReference>
<keyword evidence="8" id="KW-0505">Motor protein</keyword>
<keyword evidence="6" id="KW-0067">ATP-binding</keyword>
<evidence type="ECO:0000256" key="4">
    <source>
        <dbReference type="ARBA" id="ARBA00022737"/>
    </source>
</evidence>
<dbReference type="SUPFAM" id="SSF52540">
    <property type="entry name" value="P-loop containing nucleoside triphosphate hydrolases"/>
    <property type="match status" value="1"/>
</dbReference>
<dbReference type="OrthoDB" id="2914378at2759"/>
<reference evidence="13 15" key="2">
    <citation type="journal article" date="2013" name="Nature">
        <title>Insights into bilaterian evolution from three spiralian genomes.</title>
        <authorList>
            <person name="Simakov O."/>
            <person name="Marletaz F."/>
            <person name="Cho S.J."/>
            <person name="Edsinger-Gonzales E."/>
            <person name="Havlak P."/>
            <person name="Hellsten U."/>
            <person name="Kuo D.H."/>
            <person name="Larsson T."/>
            <person name="Lv J."/>
            <person name="Arendt D."/>
            <person name="Savage R."/>
            <person name="Osoegawa K."/>
            <person name="de Jong P."/>
            <person name="Grimwood J."/>
            <person name="Chapman J.A."/>
            <person name="Shapiro H."/>
            <person name="Aerts A."/>
            <person name="Otillar R.P."/>
            <person name="Terry A.Y."/>
            <person name="Boore J.L."/>
            <person name="Grigoriev I.V."/>
            <person name="Lindberg D.R."/>
            <person name="Seaver E.C."/>
            <person name="Weisblat D.A."/>
            <person name="Putnam N.H."/>
            <person name="Rokhsar D.S."/>
        </authorList>
    </citation>
    <scope>NUCLEOTIDE SEQUENCE</scope>
</reference>
<dbReference type="CTD" id="20197110"/>
<keyword evidence="15" id="KW-1185">Reference proteome</keyword>